<evidence type="ECO:0000313" key="11">
    <source>
        <dbReference type="Proteomes" id="UP000247978"/>
    </source>
</evidence>
<evidence type="ECO:0000313" key="10">
    <source>
        <dbReference type="EMBL" id="PXW83367.1"/>
    </source>
</evidence>
<accession>A0A2V3VND6</accession>
<evidence type="ECO:0000256" key="8">
    <source>
        <dbReference type="RuleBase" id="RU364072"/>
    </source>
</evidence>
<evidence type="ECO:0000256" key="5">
    <source>
        <dbReference type="ARBA" id="ARBA00023098"/>
    </source>
</evidence>
<dbReference type="UniPathway" id="UPA00094"/>
<comment type="pathway">
    <text evidence="1 8">Lipid metabolism; fatty acid biosynthesis.</text>
</comment>
<evidence type="ECO:0000256" key="4">
    <source>
        <dbReference type="ARBA" id="ARBA00022832"/>
    </source>
</evidence>
<dbReference type="InterPro" id="IPR050709">
    <property type="entry name" value="Biotin_Carboxyl_Carrier/Decarb"/>
</dbReference>
<dbReference type="InterPro" id="IPR000089">
    <property type="entry name" value="Biotin_lipoyl"/>
</dbReference>
<keyword evidence="3 8" id="KW-0444">Lipid biosynthesis</keyword>
<evidence type="ECO:0000256" key="2">
    <source>
        <dbReference type="ARBA" id="ARBA00017562"/>
    </source>
</evidence>
<dbReference type="Pfam" id="PF00364">
    <property type="entry name" value="Biotin_lipoyl"/>
    <property type="match status" value="1"/>
</dbReference>
<keyword evidence="7 8" id="KW-0092">Biotin</keyword>
<evidence type="ECO:0000256" key="1">
    <source>
        <dbReference type="ARBA" id="ARBA00005194"/>
    </source>
</evidence>
<dbReference type="PROSITE" id="PS00188">
    <property type="entry name" value="BIOTIN"/>
    <property type="match status" value="1"/>
</dbReference>
<name>A0A2V3VND6_9BACI</name>
<dbReference type="PANTHER" id="PTHR45266:SF3">
    <property type="entry name" value="OXALOACETATE DECARBOXYLASE ALPHA CHAIN"/>
    <property type="match status" value="1"/>
</dbReference>
<dbReference type="OrthoDB" id="9811735at2"/>
<dbReference type="InterPro" id="IPR001882">
    <property type="entry name" value="Biotin_BS"/>
</dbReference>
<dbReference type="NCBIfam" id="TIGR00531">
    <property type="entry name" value="BCCP"/>
    <property type="match status" value="1"/>
</dbReference>
<dbReference type="GO" id="GO:0009317">
    <property type="term" value="C:acetyl-CoA carboxylase complex"/>
    <property type="evidence" value="ECO:0007669"/>
    <property type="project" value="InterPro"/>
</dbReference>
<protein>
    <recommendedName>
        <fullName evidence="2 8">Biotin carboxyl carrier protein of acetyl-CoA carboxylase</fullName>
    </recommendedName>
</protein>
<dbReference type="PRINTS" id="PR01071">
    <property type="entry name" value="ACOABIOTINCC"/>
</dbReference>
<keyword evidence="5 8" id="KW-0443">Lipid metabolism</keyword>
<sequence length="187" mass="20510">MTLNEKEILSMLKYVNESDYGYLNLEDGDFELTVVKKGMDLSDIKDIIGNKNDTNGAANRVATVQPQEVVGNNSAAESQVTQEVAPSTLEQPKEEIKTDENTFTVRAPMVGTFFSKPSPEEEEYVKVGDTVSAGDTVCLIEVMKLFNSVPAGTNGRIEEVFVSDGELVEYDQPLFLIKKMNAEGSAK</sequence>
<evidence type="ECO:0000259" key="9">
    <source>
        <dbReference type="PROSITE" id="PS50968"/>
    </source>
</evidence>
<dbReference type="CDD" id="cd06850">
    <property type="entry name" value="biotinyl_domain"/>
    <property type="match status" value="1"/>
</dbReference>
<dbReference type="EMBL" id="QJJQ01000016">
    <property type="protein sequence ID" value="PXW83367.1"/>
    <property type="molecule type" value="Genomic_DNA"/>
</dbReference>
<proteinExistence type="predicted"/>
<keyword evidence="4 8" id="KW-0276">Fatty acid metabolism</keyword>
<dbReference type="AlphaFoldDB" id="A0A2V3VND6"/>
<feature type="domain" description="Lipoyl-binding" evidence="9">
    <location>
        <begin position="102"/>
        <end position="178"/>
    </location>
</feature>
<evidence type="ECO:0000256" key="7">
    <source>
        <dbReference type="ARBA" id="ARBA00023267"/>
    </source>
</evidence>
<dbReference type="InterPro" id="IPR011053">
    <property type="entry name" value="Single_hybrid_motif"/>
</dbReference>
<dbReference type="PANTHER" id="PTHR45266">
    <property type="entry name" value="OXALOACETATE DECARBOXYLASE ALPHA CHAIN"/>
    <property type="match status" value="1"/>
</dbReference>
<dbReference type="InterPro" id="IPR001249">
    <property type="entry name" value="AcCoA_biotinCC"/>
</dbReference>
<dbReference type="Gene3D" id="2.40.50.100">
    <property type="match status" value="1"/>
</dbReference>
<comment type="caution">
    <text evidence="10">The sequence shown here is derived from an EMBL/GenBank/DDBJ whole genome shotgun (WGS) entry which is preliminary data.</text>
</comment>
<evidence type="ECO:0000256" key="3">
    <source>
        <dbReference type="ARBA" id="ARBA00022516"/>
    </source>
</evidence>
<comment type="function">
    <text evidence="8">This protein is a component of the acetyl coenzyme A carboxylase complex; first, biotin carboxylase catalyzes the carboxylation of the carrier protein and then the transcarboxylase transfers the carboxyl group to form malonyl-CoA.</text>
</comment>
<gene>
    <name evidence="10" type="ORF">DFR56_11646</name>
</gene>
<evidence type="ECO:0000256" key="6">
    <source>
        <dbReference type="ARBA" id="ARBA00023160"/>
    </source>
</evidence>
<organism evidence="10 11">
    <name type="scientific">Pseudogracilibacillus auburnensis</name>
    <dbReference type="NCBI Taxonomy" id="1494959"/>
    <lineage>
        <taxon>Bacteria</taxon>
        <taxon>Bacillati</taxon>
        <taxon>Bacillota</taxon>
        <taxon>Bacilli</taxon>
        <taxon>Bacillales</taxon>
        <taxon>Bacillaceae</taxon>
        <taxon>Pseudogracilibacillus</taxon>
    </lineage>
</organism>
<keyword evidence="11" id="KW-1185">Reference proteome</keyword>
<dbReference type="GO" id="GO:0003989">
    <property type="term" value="F:acetyl-CoA carboxylase activity"/>
    <property type="evidence" value="ECO:0007669"/>
    <property type="project" value="InterPro"/>
</dbReference>
<dbReference type="GO" id="GO:0006633">
    <property type="term" value="P:fatty acid biosynthetic process"/>
    <property type="evidence" value="ECO:0007669"/>
    <property type="project" value="UniProtKB-UniPathway"/>
</dbReference>
<dbReference type="Proteomes" id="UP000247978">
    <property type="component" value="Unassembled WGS sequence"/>
</dbReference>
<keyword evidence="6 8" id="KW-0275">Fatty acid biosynthesis</keyword>
<dbReference type="PROSITE" id="PS50968">
    <property type="entry name" value="BIOTINYL_LIPOYL"/>
    <property type="match status" value="1"/>
</dbReference>
<dbReference type="SUPFAM" id="SSF51230">
    <property type="entry name" value="Single hybrid motif"/>
    <property type="match status" value="1"/>
</dbReference>
<reference evidence="10 11" key="1">
    <citation type="submission" date="2018-05" db="EMBL/GenBank/DDBJ databases">
        <title>Genomic Encyclopedia of Type Strains, Phase IV (KMG-IV): sequencing the most valuable type-strain genomes for metagenomic binning, comparative biology and taxonomic classification.</title>
        <authorList>
            <person name="Goeker M."/>
        </authorList>
    </citation>
    <scope>NUCLEOTIDE SEQUENCE [LARGE SCALE GENOMIC DNA]</scope>
    <source>
        <strain evidence="10 11">DSM 28556</strain>
    </source>
</reference>
<dbReference type="RefSeq" id="WP_158525713.1">
    <property type="nucleotide sequence ID" value="NZ_JBHUHB010000001.1"/>
</dbReference>